<comment type="caution">
    <text evidence="3">The sequence shown here is derived from an EMBL/GenBank/DDBJ whole genome shotgun (WGS) entry which is preliminary data.</text>
</comment>
<sequence>MRQLACTLLSGLIVLAIVSSVNAQEQDNDSNYERLQKYLKPFNGMPEEYAHDFPAYADKIVYERYLTVPVPAKNIDLEKLAAGGRPPLERLKVYSAVFVYPPQQTFKVRDWYYINALQMGYKELFVSENKLEDSAEIIYQKIEEVPEGSIEKKVKVTIGRGRIIMVAFCDSKVEQSAEAPAVEASTVENPQTAPILQSE</sequence>
<proteinExistence type="predicted"/>
<feature type="signal peptide" evidence="2">
    <location>
        <begin position="1"/>
        <end position="23"/>
    </location>
</feature>
<gene>
    <name evidence="3" type="ORF">C4541_11800</name>
</gene>
<evidence type="ECO:0000256" key="2">
    <source>
        <dbReference type="SAM" id="SignalP"/>
    </source>
</evidence>
<dbReference type="EMBL" id="QZJZ01000092">
    <property type="protein sequence ID" value="RJP56684.1"/>
    <property type="molecule type" value="Genomic_DNA"/>
</dbReference>
<feature type="chain" id="PRO_5017329130" evidence="2">
    <location>
        <begin position="24"/>
        <end position="199"/>
    </location>
</feature>
<name>A0A3A4QS85_9BACT</name>
<protein>
    <submittedName>
        <fullName evidence="3">Uncharacterized protein</fullName>
    </submittedName>
</protein>
<dbReference type="Proteomes" id="UP000266426">
    <property type="component" value="Unassembled WGS sequence"/>
</dbReference>
<feature type="compositionally biased region" description="Polar residues" evidence="1">
    <location>
        <begin position="186"/>
        <end position="199"/>
    </location>
</feature>
<dbReference type="AlphaFoldDB" id="A0A3A4QS85"/>
<accession>A0A3A4QS85</accession>
<feature type="region of interest" description="Disordered" evidence="1">
    <location>
        <begin position="179"/>
        <end position="199"/>
    </location>
</feature>
<evidence type="ECO:0000256" key="1">
    <source>
        <dbReference type="SAM" id="MobiDB-lite"/>
    </source>
</evidence>
<evidence type="ECO:0000313" key="3">
    <source>
        <dbReference type="EMBL" id="RJP56684.1"/>
    </source>
</evidence>
<evidence type="ECO:0000313" key="4">
    <source>
        <dbReference type="Proteomes" id="UP000266426"/>
    </source>
</evidence>
<keyword evidence="2" id="KW-0732">Signal</keyword>
<reference evidence="3 4" key="1">
    <citation type="journal article" date="2017" name="ISME J.">
        <title>Energy and carbon metabolisms in a deep terrestrial subsurface fluid microbial community.</title>
        <authorList>
            <person name="Momper L."/>
            <person name="Jungbluth S.P."/>
            <person name="Lee M.D."/>
            <person name="Amend J.P."/>
        </authorList>
    </citation>
    <scope>NUCLEOTIDE SEQUENCE [LARGE SCALE GENOMIC DNA]</scope>
    <source>
        <strain evidence="3">SURF_26</strain>
    </source>
</reference>
<organism evidence="3 4">
    <name type="scientific">Candidatus Auribacter fodinae</name>
    <dbReference type="NCBI Taxonomy" id="2093366"/>
    <lineage>
        <taxon>Bacteria</taxon>
        <taxon>Pseudomonadati</taxon>
        <taxon>Candidatus Auribacterota</taxon>
        <taxon>Candidatus Auribacteria</taxon>
        <taxon>Candidatus Auribacterales</taxon>
        <taxon>Candidatus Auribacteraceae</taxon>
        <taxon>Candidatus Auribacter</taxon>
    </lineage>
</organism>